<dbReference type="Proteomes" id="UP000284842">
    <property type="component" value="Unassembled WGS sequence"/>
</dbReference>
<feature type="domain" description="DUF6534" evidence="3">
    <location>
        <begin position="140"/>
        <end position="194"/>
    </location>
</feature>
<sequence>MSTQVLNSTLGAAFLGSLAAAVLYGVTSVQIFLYFQRPQEDGKWFRLLCGQSLAICTVSEAGICLLRILDTVHMALTAHGLYVYLITNFGNYDVLLSPTWAVLAQVYPTNISDIIKGVSVAFSVWVQAPPSKNNSPRDHRMFINSCIRLRNGICAVACLVTYAIWPQRFIFMGLYFALSKLYVNSLLASLNTRGSFRAQTQKVDTGDEVTSTAITFPRIKPDQSQSEPKHDLELRASTSTQLRTRTSSDFRLS</sequence>
<evidence type="ECO:0000256" key="2">
    <source>
        <dbReference type="SAM" id="Phobius"/>
    </source>
</evidence>
<proteinExistence type="predicted"/>
<protein>
    <recommendedName>
        <fullName evidence="3">DUF6534 domain-containing protein</fullName>
    </recommendedName>
</protein>
<keyword evidence="2" id="KW-1133">Transmembrane helix</keyword>
<keyword evidence="2" id="KW-0472">Membrane</keyword>
<keyword evidence="2" id="KW-0812">Transmembrane</keyword>
<feature type="region of interest" description="Disordered" evidence="1">
    <location>
        <begin position="217"/>
        <end position="253"/>
    </location>
</feature>
<dbReference type="EMBL" id="NHTK01001364">
    <property type="protein sequence ID" value="PPQ99279.1"/>
    <property type="molecule type" value="Genomic_DNA"/>
</dbReference>
<dbReference type="STRING" id="181874.A0A409Y8I2"/>
<evidence type="ECO:0000313" key="4">
    <source>
        <dbReference type="EMBL" id="PPQ99279.1"/>
    </source>
</evidence>
<dbReference type="InterPro" id="IPR045339">
    <property type="entry name" value="DUF6534"/>
</dbReference>
<dbReference type="PANTHER" id="PTHR40465">
    <property type="entry name" value="CHROMOSOME 1, WHOLE GENOME SHOTGUN SEQUENCE"/>
    <property type="match status" value="1"/>
</dbReference>
<feature type="transmembrane region" description="Helical" evidence="2">
    <location>
        <begin position="47"/>
        <end position="69"/>
    </location>
</feature>
<name>A0A409Y8I2_9AGAR</name>
<organism evidence="4 5">
    <name type="scientific">Panaeolus cyanescens</name>
    <dbReference type="NCBI Taxonomy" id="181874"/>
    <lineage>
        <taxon>Eukaryota</taxon>
        <taxon>Fungi</taxon>
        <taxon>Dikarya</taxon>
        <taxon>Basidiomycota</taxon>
        <taxon>Agaricomycotina</taxon>
        <taxon>Agaricomycetes</taxon>
        <taxon>Agaricomycetidae</taxon>
        <taxon>Agaricales</taxon>
        <taxon>Agaricineae</taxon>
        <taxon>Galeropsidaceae</taxon>
        <taxon>Panaeolus</taxon>
    </lineage>
</organism>
<comment type="caution">
    <text evidence="4">The sequence shown here is derived from an EMBL/GenBank/DDBJ whole genome shotgun (WGS) entry which is preliminary data.</text>
</comment>
<dbReference type="PANTHER" id="PTHR40465:SF1">
    <property type="entry name" value="DUF6534 DOMAIN-CONTAINING PROTEIN"/>
    <property type="match status" value="1"/>
</dbReference>
<feature type="compositionally biased region" description="Low complexity" evidence="1">
    <location>
        <begin position="235"/>
        <end position="245"/>
    </location>
</feature>
<keyword evidence="5" id="KW-1185">Reference proteome</keyword>
<feature type="transmembrane region" description="Helical" evidence="2">
    <location>
        <begin position="171"/>
        <end position="190"/>
    </location>
</feature>
<dbReference type="InParanoid" id="A0A409Y8I2"/>
<feature type="transmembrane region" description="Helical" evidence="2">
    <location>
        <begin position="12"/>
        <end position="35"/>
    </location>
</feature>
<evidence type="ECO:0000256" key="1">
    <source>
        <dbReference type="SAM" id="MobiDB-lite"/>
    </source>
</evidence>
<dbReference type="Pfam" id="PF20152">
    <property type="entry name" value="DUF6534"/>
    <property type="match status" value="1"/>
</dbReference>
<dbReference type="OrthoDB" id="2535105at2759"/>
<accession>A0A409Y8I2</accession>
<dbReference type="AlphaFoldDB" id="A0A409Y8I2"/>
<reference evidence="4 5" key="1">
    <citation type="journal article" date="2018" name="Evol. Lett.">
        <title>Horizontal gene cluster transfer increased hallucinogenic mushroom diversity.</title>
        <authorList>
            <person name="Reynolds H.T."/>
            <person name="Vijayakumar V."/>
            <person name="Gluck-Thaler E."/>
            <person name="Korotkin H.B."/>
            <person name="Matheny P.B."/>
            <person name="Slot J.C."/>
        </authorList>
    </citation>
    <scope>NUCLEOTIDE SEQUENCE [LARGE SCALE GENOMIC DNA]</scope>
    <source>
        <strain evidence="4 5">2629</strain>
    </source>
</reference>
<gene>
    <name evidence="4" type="ORF">CVT24_009279</name>
</gene>
<evidence type="ECO:0000313" key="5">
    <source>
        <dbReference type="Proteomes" id="UP000284842"/>
    </source>
</evidence>
<evidence type="ECO:0000259" key="3">
    <source>
        <dbReference type="Pfam" id="PF20152"/>
    </source>
</evidence>
<feature type="transmembrane region" description="Helical" evidence="2">
    <location>
        <begin position="147"/>
        <end position="165"/>
    </location>
</feature>